<dbReference type="PATRIC" id="fig|264450.4.peg.3408"/>
<protein>
    <submittedName>
        <fullName evidence="1">Uncharacterized protein</fullName>
    </submittedName>
</protein>
<organism evidence="1 2">
    <name type="scientific">Pseudomonas syringae pv. castaneae</name>
    <dbReference type="NCBI Taxonomy" id="264450"/>
    <lineage>
        <taxon>Bacteria</taxon>
        <taxon>Pseudomonadati</taxon>
        <taxon>Pseudomonadota</taxon>
        <taxon>Gammaproteobacteria</taxon>
        <taxon>Pseudomonadales</taxon>
        <taxon>Pseudomonadaceae</taxon>
        <taxon>Pseudomonas</taxon>
        <taxon>Pseudomonas syringae</taxon>
    </lineage>
</organism>
<gene>
    <name evidence="1" type="ORF">ALO79_02816</name>
</gene>
<sequence length="433" mass="48345">MRFFFTASRFFYHRKVSLLGAKGRNMAISLIRSLTASVIRNVSALKRDAKRLQKHSQLVFGTEYPLKVCQHALAVSRGFRSLADVENLAHRLGLDKEAPFWTILGRSDTHQDVLNALYRLNLEYTENGPVVFTGEQIHSVLPALVLFFEQMSLKKLPGLILVETEAPSIQDTFIFDGVKRLGLEEVLEGFRSLDLRDQNLPVSLGTEARWWVRAITDVLPKDLQALLQQSGWEAGLEVSAYENAKSRNQVRSSKDFEAIPFYSVQEAAFQLASGKSWPLWISEDAARQTSAIGACPPELHKGSKDIVLDLIKALDSRNFGVGVSSEHESRWRPYVVLFSRNDPASEVLAGVVRSYFSWRQRRDERSPMLYVSDGATSYAPRLLGFGEHTAVVNGLDAIPAGDGPGEFFGYKNALKVVGTPNGLQYMGKRVPLV</sequence>
<comment type="caution">
    <text evidence="1">The sequence shown here is derived from an EMBL/GenBank/DDBJ whole genome shotgun (WGS) entry which is preliminary data.</text>
</comment>
<evidence type="ECO:0000313" key="1">
    <source>
        <dbReference type="EMBL" id="KPW97806.1"/>
    </source>
</evidence>
<accession>A0A0N8R6F0</accession>
<name>A0A0N8R6F0_PSESX</name>
<dbReference type="Proteomes" id="UP000050381">
    <property type="component" value="Unassembled WGS sequence"/>
</dbReference>
<reference evidence="1 2" key="1">
    <citation type="submission" date="2015-09" db="EMBL/GenBank/DDBJ databases">
        <title>Genome announcement of multiple Pseudomonas syringae strains.</title>
        <authorList>
            <person name="Thakur S."/>
            <person name="Wang P.W."/>
            <person name="Gong Y."/>
            <person name="Weir B.S."/>
            <person name="Guttman D.S."/>
        </authorList>
    </citation>
    <scope>NUCLEOTIDE SEQUENCE [LARGE SCALE GENOMIC DNA]</scope>
    <source>
        <strain evidence="1 2">ICMP9419</strain>
    </source>
</reference>
<evidence type="ECO:0000313" key="2">
    <source>
        <dbReference type="Proteomes" id="UP000050381"/>
    </source>
</evidence>
<dbReference type="AlphaFoldDB" id="A0A0N8R6F0"/>
<proteinExistence type="predicted"/>
<dbReference type="EMBL" id="LJQD01000150">
    <property type="protein sequence ID" value="KPW97806.1"/>
    <property type="molecule type" value="Genomic_DNA"/>
</dbReference>